<dbReference type="GO" id="GO:0019240">
    <property type="term" value="P:citrulline biosynthetic process"/>
    <property type="evidence" value="ECO:0007669"/>
    <property type="project" value="TreeGrafter"/>
</dbReference>
<protein>
    <submittedName>
        <fullName evidence="5">Ornithine carbamoyltransferase</fullName>
    </submittedName>
</protein>
<organism evidence="5 6">
    <name type="scientific">Georgenia soli</name>
    <dbReference type="NCBI Taxonomy" id="638953"/>
    <lineage>
        <taxon>Bacteria</taxon>
        <taxon>Bacillati</taxon>
        <taxon>Actinomycetota</taxon>
        <taxon>Actinomycetes</taxon>
        <taxon>Micrococcales</taxon>
        <taxon>Bogoriellaceae</taxon>
        <taxon>Georgenia</taxon>
    </lineage>
</organism>
<evidence type="ECO:0000259" key="4">
    <source>
        <dbReference type="Pfam" id="PF02729"/>
    </source>
</evidence>
<dbReference type="InterPro" id="IPR002292">
    <property type="entry name" value="Orn/put_carbamltrans"/>
</dbReference>
<feature type="domain" description="Aspartate/ornithine carbamoyltransferase carbamoyl-P binding" evidence="4">
    <location>
        <begin position="5"/>
        <end position="139"/>
    </location>
</feature>
<comment type="caution">
    <text evidence="5">The sequence shown here is derived from an EMBL/GenBank/DDBJ whole genome shotgun (WGS) entry which is preliminary data.</text>
</comment>
<dbReference type="AlphaFoldDB" id="A0A2A9EHR1"/>
<dbReference type="Pfam" id="PF00185">
    <property type="entry name" value="OTCace"/>
    <property type="match status" value="1"/>
</dbReference>
<dbReference type="Proteomes" id="UP000222106">
    <property type="component" value="Unassembled WGS sequence"/>
</dbReference>
<dbReference type="EMBL" id="PDJI01000004">
    <property type="protein sequence ID" value="PFG38061.1"/>
    <property type="molecule type" value="Genomic_DNA"/>
</dbReference>
<evidence type="ECO:0000313" key="6">
    <source>
        <dbReference type="Proteomes" id="UP000222106"/>
    </source>
</evidence>
<dbReference type="GO" id="GO:0042450">
    <property type="term" value="P:L-arginine biosynthetic process via ornithine"/>
    <property type="evidence" value="ECO:0007669"/>
    <property type="project" value="TreeGrafter"/>
</dbReference>
<dbReference type="InterPro" id="IPR006131">
    <property type="entry name" value="Asp_carbamoyltransf_Asp/Orn-bd"/>
</dbReference>
<keyword evidence="6" id="KW-1185">Reference proteome</keyword>
<keyword evidence="1 2" id="KW-0808">Transferase</keyword>
<dbReference type="GO" id="GO:0004585">
    <property type="term" value="F:ornithine carbamoyltransferase activity"/>
    <property type="evidence" value="ECO:0007669"/>
    <property type="project" value="TreeGrafter"/>
</dbReference>
<dbReference type="PRINTS" id="PR00102">
    <property type="entry name" value="OTCASE"/>
</dbReference>
<gene>
    <name evidence="5" type="ORF">ATJ97_0531</name>
</gene>
<dbReference type="RefSeq" id="WP_098482401.1">
    <property type="nucleotide sequence ID" value="NZ_PDJI01000004.1"/>
</dbReference>
<proteinExistence type="inferred from homology"/>
<evidence type="ECO:0000256" key="1">
    <source>
        <dbReference type="ARBA" id="ARBA00022679"/>
    </source>
</evidence>
<dbReference type="InterPro" id="IPR036901">
    <property type="entry name" value="Asp/Orn_carbamoylTrfase_sf"/>
</dbReference>
<dbReference type="Pfam" id="PF02729">
    <property type="entry name" value="OTCace_N"/>
    <property type="match status" value="1"/>
</dbReference>
<dbReference type="SUPFAM" id="SSF53671">
    <property type="entry name" value="Aspartate/ornithine carbamoyltransferase"/>
    <property type="match status" value="1"/>
</dbReference>
<accession>A0A2A9EHR1</accession>
<dbReference type="OrthoDB" id="9802587at2"/>
<dbReference type="PRINTS" id="PR00100">
    <property type="entry name" value="AOTCASE"/>
</dbReference>
<dbReference type="InterPro" id="IPR006132">
    <property type="entry name" value="Asp/Orn_carbamoyltranf_P-bd"/>
</dbReference>
<dbReference type="PANTHER" id="PTHR45753">
    <property type="entry name" value="ORNITHINE CARBAMOYLTRANSFERASE, MITOCHONDRIAL"/>
    <property type="match status" value="1"/>
</dbReference>
<sequence>MSHPRSLLTLLDLSRPDLESLWLAAAGWKDQRARRRSRFADRRVATIFDGTSFRTRLAYDTAIDAVGAHRIDLPLVLGQREPVSDTAAILSGAVDAVVVRARDHAAVTELARVCEVPVINAMTDLGHPVEVFSEAYTLFERRGPLNDLTVTFVGEDSNVLRSWCELTVPFGLQVRQVCPPGHGVHEDFLAELAHHGQRGSVTVWHDLADAVRGADVVYTDVWPTAARTPGRRRTAFEPYRITTEVLDEAGPDVMLMHVMPVHRGDEVSAEAFDDPRSVTFAAKRNLAPTHAAIVEWVLGG</sequence>
<evidence type="ECO:0000313" key="5">
    <source>
        <dbReference type="EMBL" id="PFG38061.1"/>
    </source>
</evidence>
<dbReference type="GO" id="GO:0016597">
    <property type="term" value="F:amino acid binding"/>
    <property type="evidence" value="ECO:0007669"/>
    <property type="project" value="InterPro"/>
</dbReference>
<evidence type="ECO:0000259" key="3">
    <source>
        <dbReference type="Pfam" id="PF00185"/>
    </source>
</evidence>
<dbReference type="InterPro" id="IPR006130">
    <property type="entry name" value="Asp/Orn_carbamoylTrfase"/>
</dbReference>
<reference evidence="5 6" key="1">
    <citation type="submission" date="2017-10" db="EMBL/GenBank/DDBJ databases">
        <title>Sequencing the genomes of 1000 actinobacteria strains.</title>
        <authorList>
            <person name="Klenk H.-P."/>
        </authorList>
    </citation>
    <scope>NUCLEOTIDE SEQUENCE [LARGE SCALE GENOMIC DNA]</scope>
    <source>
        <strain evidence="5 6">DSM 21838</strain>
    </source>
</reference>
<name>A0A2A9EHR1_9MICO</name>
<feature type="domain" description="Aspartate/ornithine carbamoyltransferase Asp/Orn-binding" evidence="3">
    <location>
        <begin position="147"/>
        <end position="296"/>
    </location>
</feature>
<dbReference type="PANTHER" id="PTHR45753:SF3">
    <property type="entry name" value="ORNITHINE TRANSCARBAMYLASE, MITOCHONDRIAL"/>
    <property type="match status" value="1"/>
</dbReference>
<dbReference type="Gene3D" id="3.40.50.1370">
    <property type="entry name" value="Aspartate/ornithine carbamoyltransferase"/>
    <property type="match status" value="2"/>
</dbReference>
<comment type="similarity">
    <text evidence="2">Belongs to the aspartate/ornithine carbamoyltransferase superfamily.</text>
</comment>
<evidence type="ECO:0000256" key="2">
    <source>
        <dbReference type="RuleBase" id="RU003634"/>
    </source>
</evidence>